<evidence type="ECO:0000313" key="1">
    <source>
        <dbReference type="EMBL" id="KAI5070556.1"/>
    </source>
</evidence>
<protein>
    <submittedName>
        <fullName evidence="1">Uncharacterized protein</fullName>
    </submittedName>
</protein>
<sequence>MQLFAEGGVADDAEGVTREAFRALRLVEIAEALGHCELATGASRGKAALRGSQAGHILHQSSYGGQGHGVTCGGVAVADDVAGVQHEEGVGVVA</sequence>
<dbReference type="EMBL" id="JABFUD020000014">
    <property type="protein sequence ID" value="KAI5070556.1"/>
    <property type="molecule type" value="Genomic_DNA"/>
</dbReference>
<comment type="caution">
    <text evidence="1">The sequence shown here is derived from an EMBL/GenBank/DDBJ whole genome shotgun (WGS) entry which is preliminary data.</text>
</comment>
<proteinExistence type="predicted"/>
<keyword evidence="2" id="KW-1185">Reference proteome</keyword>
<dbReference type="Proteomes" id="UP000886520">
    <property type="component" value="Chromosome 14"/>
</dbReference>
<gene>
    <name evidence="1" type="ORF">GOP47_0014899</name>
</gene>
<accession>A0A9D4ZF88</accession>
<organism evidence="1 2">
    <name type="scientific">Adiantum capillus-veneris</name>
    <name type="common">Maidenhair fern</name>
    <dbReference type="NCBI Taxonomy" id="13818"/>
    <lineage>
        <taxon>Eukaryota</taxon>
        <taxon>Viridiplantae</taxon>
        <taxon>Streptophyta</taxon>
        <taxon>Embryophyta</taxon>
        <taxon>Tracheophyta</taxon>
        <taxon>Polypodiopsida</taxon>
        <taxon>Polypodiidae</taxon>
        <taxon>Polypodiales</taxon>
        <taxon>Pteridineae</taxon>
        <taxon>Pteridaceae</taxon>
        <taxon>Vittarioideae</taxon>
        <taxon>Adiantum</taxon>
    </lineage>
</organism>
<evidence type="ECO:0000313" key="2">
    <source>
        <dbReference type="Proteomes" id="UP000886520"/>
    </source>
</evidence>
<name>A0A9D4ZF88_ADICA</name>
<dbReference type="AlphaFoldDB" id="A0A9D4ZF88"/>
<reference evidence="1" key="1">
    <citation type="submission" date="2021-01" db="EMBL/GenBank/DDBJ databases">
        <title>Adiantum capillus-veneris genome.</title>
        <authorList>
            <person name="Fang Y."/>
            <person name="Liao Q."/>
        </authorList>
    </citation>
    <scope>NUCLEOTIDE SEQUENCE</scope>
    <source>
        <strain evidence="1">H3</strain>
        <tissue evidence="1">Leaf</tissue>
    </source>
</reference>